<gene>
    <name evidence="1" type="ORF">SISNIDRAFT_484414</name>
</gene>
<organism evidence="1 2">
    <name type="scientific">Sistotremastrum niveocremeum HHB9708</name>
    <dbReference type="NCBI Taxonomy" id="1314777"/>
    <lineage>
        <taxon>Eukaryota</taxon>
        <taxon>Fungi</taxon>
        <taxon>Dikarya</taxon>
        <taxon>Basidiomycota</taxon>
        <taxon>Agaricomycotina</taxon>
        <taxon>Agaricomycetes</taxon>
        <taxon>Sistotremastrales</taxon>
        <taxon>Sistotremastraceae</taxon>
        <taxon>Sertulicium</taxon>
        <taxon>Sertulicium niveocremeum</taxon>
    </lineage>
</organism>
<dbReference type="AlphaFoldDB" id="A0A164WAS8"/>
<evidence type="ECO:0000313" key="1">
    <source>
        <dbReference type="EMBL" id="KZS94892.1"/>
    </source>
</evidence>
<accession>A0A164WAS8</accession>
<protein>
    <submittedName>
        <fullName evidence="1">Uncharacterized protein</fullName>
    </submittedName>
</protein>
<dbReference type="Proteomes" id="UP000076722">
    <property type="component" value="Unassembled WGS sequence"/>
</dbReference>
<proteinExistence type="predicted"/>
<reference evidence="1 2" key="1">
    <citation type="journal article" date="2016" name="Mol. Biol. Evol.">
        <title>Comparative Genomics of Early-Diverging Mushroom-Forming Fungi Provides Insights into the Origins of Lignocellulose Decay Capabilities.</title>
        <authorList>
            <person name="Nagy L.G."/>
            <person name="Riley R."/>
            <person name="Tritt A."/>
            <person name="Adam C."/>
            <person name="Daum C."/>
            <person name="Floudas D."/>
            <person name="Sun H."/>
            <person name="Yadav J.S."/>
            <person name="Pangilinan J."/>
            <person name="Larsson K.H."/>
            <person name="Matsuura K."/>
            <person name="Barry K."/>
            <person name="Labutti K."/>
            <person name="Kuo R."/>
            <person name="Ohm R.A."/>
            <person name="Bhattacharya S.S."/>
            <person name="Shirouzu T."/>
            <person name="Yoshinaga Y."/>
            <person name="Martin F.M."/>
            <person name="Grigoriev I.V."/>
            <person name="Hibbett D.S."/>
        </authorList>
    </citation>
    <scope>NUCLEOTIDE SEQUENCE [LARGE SCALE GENOMIC DNA]</scope>
    <source>
        <strain evidence="1 2">HHB9708</strain>
    </source>
</reference>
<name>A0A164WAS8_9AGAM</name>
<keyword evidence="2" id="KW-1185">Reference proteome</keyword>
<sequence>MSSQEDGIRVIMFYLSVQREEPPLFPGMDKSFLETQVMVVKNRKIIDLANAIVNTWGPGEDEPRTVPWKMWAFDCCTFLNANVNDLTVTPRSWSRVVDGNHVIFNLTPSWELNPPIFLSDFGFPLPDPDDEGPLTYVTTRPRSFTARTGIFLDEPEAFEQMQFLQFQDRHIPLYVPEADEGPFQRRFPCLFHRDCVLRFTPLSQTSRKVFLELLVYG</sequence>
<evidence type="ECO:0000313" key="2">
    <source>
        <dbReference type="Proteomes" id="UP000076722"/>
    </source>
</evidence>
<dbReference type="EMBL" id="KV419403">
    <property type="protein sequence ID" value="KZS94892.1"/>
    <property type="molecule type" value="Genomic_DNA"/>
</dbReference>